<evidence type="ECO:0000313" key="1">
    <source>
        <dbReference type="EMBL" id="CCH68175.1"/>
    </source>
</evidence>
<name>M1X393_9NOST</name>
<protein>
    <submittedName>
        <fullName evidence="1">Uncharacterized protein</fullName>
    </submittedName>
</protein>
<dbReference type="AlphaFoldDB" id="M1X393"/>
<sequence length="40" mass="4517">MWADEEWGAKNGRAVLLLFTLIVFAHVLPASPNCLISRNY</sequence>
<dbReference type="Proteomes" id="UP000053051">
    <property type="component" value="Unassembled WGS sequence"/>
</dbReference>
<gene>
    <name evidence="1" type="ORF">RINTHH_20200</name>
</gene>
<reference evidence="2" key="2">
    <citation type="submission" date="2016-01" db="EMBL/GenBank/DDBJ databases">
        <title>Diatom-associated endosymboitic cyanobacterium lacks core nitrogen metabolism enzymes.</title>
        <authorList>
            <person name="Hilton J.A."/>
            <person name="Foster R.A."/>
            <person name="Tripp H.J."/>
            <person name="Carter B.J."/>
            <person name="Zehr J.P."/>
            <person name="Villareal T.A."/>
        </authorList>
    </citation>
    <scope>NUCLEOTIDE SEQUENCE [LARGE SCALE GENOMIC DNA]</scope>
    <source>
        <strain evidence="2">HH01</strain>
    </source>
</reference>
<reference evidence="1 2" key="1">
    <citation type="submission" date="2012-05" db="EMBL/GenBank/DDBJ databases">
        <authorList>
            <person name="Hilton J."/>
        </authorList>
    </citation>
    <scope>NUCLEOTIDE SEQUENCE [LARGE SCALE GENOMIC DNA]</scope>
    <source>
        <strain evidence="1 2">HH01</strain>
    </source>
</reference>
<keyword evidence="2" id="KW-1185">Reference proteome</keyword>
<evidence type="ECO:0000313" key="2">
    <source>
        <dbReference type="Proteomes" id="UP000053051"/>
    </source>
</evidence>
<accession>M1X393</accession>
<organism evidence="1 2">
    <name type="scientific">Richelia intracellularis HH01</name>
    <dbReference type="NCBI Taxonomy" id="1165094"/>
    <lineage>
        <taxon>Bacteria</taxon>
        <taxon>Bacillati</taxon>
        <taxon>Cyanobacteriota</taxon>
        <taxon>Cyanophyceae</taxon>
        <taxon>Nostocales</taxon>
        <taxon>Nostocaceae</taxon>
        <taxon>Richelia</taxon>
    </lineage>
</organism>
<dbReference type="EMBL" id="CAIY01000081">
    <property type="protein sequence ID" value="CCH68175.1"/>
    <property type="molecule type" value="Genomic_DNA"/>
</dbReference>
<proteinExistence type="predicted"/>
<comment type="caution">
    <text evidence="1">The sequence shown here is derived from an EMBL/GenBank/DDBJ whole genome shotgun (WGS) entry which is preliminary data.</text>
</comment>